<accession>A0A1R3JRV9</accession>
<comment type="caution">
    <text evidence="1">The sequence shown here is derived from an EMBL/GenBank/DDBJ whole genome shotgun (WGS) entry which is preliminary data.</text>
</comment>
<protein>
    <submittedName>
        <fullName evidence="1">Uncharacterized protein</fullName>
    </submittedName>
</protein>
<sequence length="139" mass="15777">MAISDFYATHASYRTRIVLNPRDSKMDVVGRGWATVSRKEISGVKLYFDETLFEYWERFQCLCSMYSHHGIEVAEAQKLFEEMAKNSQPSGDERGTKAKPIYEFSANSHVVALEDKIDATNSQVAKLVSLITTKMEVKA</sequence>
<dbReference type="OrthoDB" id="1689420at2759"/>
<evidence type="ECO:0000313" key="2">
    <source>
        <dbReference type="Proteomes" id="UP000188268"/>
    </source>
</evidence>
<reference evidence="1 2" key="1">
    <citation type="submission" date="2013-09" db="EMBL/GenBank/DDBJ databases">
        <title>Corchorus capsularis genome sequencing.</title>
        <authorList>
            <person name="Alam M."/>
            <person name="Haque M.S."/>
            <person name="Islam M.S."/>
            <person name="Emdad E.M."/>
            <person name="Islam M.M."/>
            <person name="Ahmed B."/>
            <person name="Halim A."/>
            <person name="Hossen Q.M.M."/>
            <person name="Hossain M.Z."/>
            <person name="Ahmed R."/>
            <person name="Khan M.M."/>
            <person name="Islam R."/>
            <person name="Rashid M.M."/>
            <person name="Khan S.A."/>
            <person name="Rahman M.S."/>
            <person name="Alam M."/>
        </authorList>
    </citation>
    <scope>NUCLEOTIDE SEQUENCE [LARGE SCALE GENOMIC DNA]</scope>
    <source>
        <strain evidence="2">cv. CVL-1</strain>
        <tissue evidence="1">Whole seedling</tissue>
    </source>
</reference>
<dbReference type="Gramene" id="OMO97632">
    <property type="protein sequence ID" value="OMO97632"/>
    <property type="gene ID" value="CCACVL1_04497"/>
</dbReference>
<dbReference type="AlphaFoldDB" id="A0A1R3JRV9"/>
<evidence type="ECO:0000313" key="1">
    <source>
        <dbReference type="EMBL" id="OMO97632.1"/>
    </source>
</evidence>
<proteinExistence type="predicted"/>
<organism evidence="1 2">
    <name type="scientific">Corchorus capsularis</name>
    <name type="common">Jute</name>
    <dbReference type="NCBI Taxonomy" id="210143"/>
    <lineage>
        <taxon>Eukaryota</taxon>
        <taxon>Viridiplantae</taxon>
        <taxon>Streptophyta</taxon>
        <taxon>Embryophyta</taxon>
        <taxon>Tracheophyta</taxon>
        <taxon>Spermatophyta</taxon>
        <taxon>Magnoliopsida</taxon>
        <taxon>eudicotyledons</taxon>
        <taxon>Gunneridae</taxon>
        <taxon>Pentapetalae</taxon>
        <taxon>rosids</taxon>
        <taxon>malvids</taxon>
        <taxon>Malvales</taxon>
        <taxon>Malvaceae</taxon>
        <taxon>Grewioideae</taxon>
        <taxon>Apeibeae</taxon>
        <taxon>Corchorus</taxon>
    </lineage>
</organism>
<name>A0A1R3JRV9_COCAP</name>
<keyword evidence="2" id="KW-1185">Reference proteome</keyword>
<dbReference type="EMBL" id="AWWV01007199">
    <property type="protein sequence ID" value="OMO97632.1"/>
    <property type="molecule type" value="Genomic_DNA"/>
</dbReference>
<gene>
    <name evidence="1" type="ORF">CCACVL1_04497</name>
</gene>
<dbReference type="Proteomes" id="UP000188268">
    <property type="component" value="Unassembled WGS sequence"/>
</dbReference>